<dbReference type="AlphaFoldDB" id="H0R321"/>
<protein>
    <submittedName>
        <fullName evidence="2">Uncharacterized protein</fullName>
    </submittedName>
</protein>
<evidence type="ECO:0000313" key="3">
    <source>
        <dbReference type="Proteomes" id="UP000035034"/>
    </source>
</evidence>
<organism evidence="2 3">
    <name type="scientific">Gordonia effusa NBRC 100432</name>
    <dbReference type="NCBI Taxonomy" id="1077974"/>
    <lineage>
        <taxon>Bacteria</taxon>
        <taxon>Bacillati</taxon>
        <taxon>Actinomycetota</taxon>
        <taxon>Actinomycetes</taxon>
        <taxon>Mycobacteriales</taxon>
        <taxon>Gordoniaceae</taxon>
        <taxon>Gordonia</taxon>
    </lineage>
</organism>
<sequence>MTATRALRGESTCRARILDTRAAVARVAVASVVPSVAVGAHAIAGGGPPQSGGLILLAGIGVVAGLMVRGAGLLGVAGVLTGAQAACHAALAISHGHLMTSGLSSAPGAASMLLTHLVAIPLSALAIVALAQLISLITSILRVVGGYAAAVPRDTYRGYVVPSELSGCRLAARPPVRGPPTVAGAPLLVY</sequence>
<keyword evidence="3" id="KW-1185">Reference proteome</keyword>
<gene>
    <name evidence="2" type="ORF">GOEFS_086_00420</name>
</gene>
<dbReference type="EMBL" id="BAEH01000086">
    <property type="protein sequence ID" value="GAB19472.1"/>
    <property type="molecule type" value="Genomic_DNA"/>
</dbReference>
<evidence type="ECO:0000256" key="1">
    <source>
        <dbReference type="SAM" id="Phobius"/>
    </source>
</evidence>
<keyword evidence="1" id="KW-0812">Transmembrane</keyword>
<accession>H0R321</accession>
<name>H0R321_9ACTN</name>
<evidence type="ECO:0000313" key="2">
    <source>
        <dbReference type="EMBL" id="GAB19472.1"/>
    </source>
</evidence>
<feature type="transmembrane region" description="Helical" evidence="1">
    <location>
        <begin position="23"/>
        <end position="44"/>
    </location>
</feature>
<keyword evidence="1" id="KW-1133">Transmembrane helix</keyword>
<dbReference type="STRING" id="1077974.GOEFS_086_00420"/>
<dbReference type="Proteomes" id="UP000035034">
    <property type="component" value="Unassembled WGS sequence"/>
</dbReference>
<proteinExistence type="predicted"/>
<reference evidence="2 3" key="1">
    <citation type="submission" date="2011-12" db="EMBL/GenBank/DDBJ databases">
        <title>Whole genome shotgun sequence of Gordonia effusa NBRC 100432.</title>
        <authorList>
            <person name="Yoshida I."/>
            <person name="Takarada H."/>
            <person name="Hosoyama A."/>
            <person name="Tsuchikane K."/>
            <person name="Katsumata H."/>
            <person name="Yamazaki S."/>
            <person name="Fujita N."/>
        </authorList>
    </citation>
    <scope>NUCLEOTIDE SEQUENCE [LARGE SCALE GENOMIC DNA]</scope>
    <source>
        <strain evidence="2 3">NBRC 100432</strain>
    </source>
</reference>
<feature type="transmembrane region" description="Helical" evidence="1">
    <location>
        <begin position="50"/>
        <end position="68"/>
    </location>
</feature>
<keyword evidence="1" id="KW-0472">Membrane</keyword>
<dbReference type="RefSeq" id="WP_007318807.1">
    <property type="nucleotide sequence ID" value="NZ_BAEH01000086.1"/>
</dbReference>
<comment type="caution">
    <text evidence="2">The sequence shown here is derived from an EMBL/GenBank/DDBJ whole genome shotgun (WGS) entry which is preliminary data.</text>
</comment>
<dbReference type="OrthoDB" id="4382014at2"/>
<dbReference type="eggNOG" id="ENOG50349X2">
    <property type="taxonomic scope" value="Bacteria"/>
</dbReference>